<feature type="transmembrane region" description="Helical" evidence="12">
    <location>
        <begin position="239"/>
        <end position="259"/>
    </location>
</feature>
<evidence type="ECO:0000256" key="6">
    <source>
        <dbReference type="ARBA" id="ARBA00022840"/>
    </source>
</evidence>
<dbReference type="Gene3D" id="2.40.50.140">
    <property type="entry name" value="Nucleic acid-binding proteins"/>
    <property type="match status" value="1"/>
</dbReference>
<dbReference type="Gene3D" id="1.10.357.140">
    <property type="entry name" value="UbiA prenyltransferase"/>
    <property type="match status" value="1"/>
</dbReference>
<dbReference type="NCBIfam" id="NF009525">
    <property type="entry name" value="PRK12887.1"/>
    <property type="match status" value="1"/>
</dbReference>
<dbReference type="EMBL" id="JAFEMO010000004">
    <property type="protein sequence ID" value="KAH7572557.1"/>
    <property type="molecule type" value="Genomic_DNA"/>
</dbReference>
<feature type="transmembrane region" description="Helical" evidence="12">
    <location>
        <begin position="299"/>
        <end position="321"/>
    </location>
</feature>
<dbReference type="InterPro" id="IPR045864">
    <property type="entry name" value="aa-tRNA-synth_II/BPL/LPL"/>
</dbReference>
<accession>A0ABQ8I7I0</accession>
<dbReference type="InterPro" id="IPR012340">
    <property type="entry name" value="NA-bd_OB-fold"/>
</dbReference>
<comment type="caution">
    <text evidence="14">The sequence shown here is derived from an EMBL/GenBank/DDBJ whole genome shotgun (WGS) entry which is preliminary data.</text>
</comment>
<keyword evidence="7 12" id="KW-1133">Transmembrane helix</keyword>
<dbReference type="InterPro" id="IPR000537">
    <property type="entry name" value="UbiA_prenyltransferase"/>
</dbReference>
<evidence type="ECO:0000256" key="5">
    <source>
        <dbReference type="ARBA" id="ARBA00022741"/>
    </source>
</evidence>
<keyword evidence="9" id="KW-0030">Aminoacyl-tRNA synthetase</keyword>
<keyword evidence="8 12" id="KW-0472">Membrane</keyword>
<dbReference type="Gene3D" id="3.30.930.10">
    <property type="entry name" value="Bira Bifunctional Protein, Domain 2"/>
    <property type="match status" value="1"/>
</dbReference>
<evidence type="ECO:0000313" key="15">
    <source>
        <dbReference type="Proteomes" id="UP000827721"/>
    </source>
</evidence>
<feature type="transmembrane region" description="Helical" evidence="12">
    <location>
        <begin position="347"/>
        <end position="367"/>
    </location>
</feature>
<organism evidence="14 15">
    <name type="scientific">Xanthoceras sorbifolium</name>
    <dbReference type="NCBI Taxonomy" id="99658"/>
    <lineage>
        <taxon>Eukaryota</taxon>
        <taxon>Viridiplantae</taxon>
        <taxon>Streptophyta</taxon>
        <taxon>Embryophyta</taxon>
        <taxon>Tracheophyta</taxon>
        <taxon>Spermatophyta</taxon>
        <taxon>Magnoliopsida</taxon>
        <taxon>eudicotyledons</taxon>
        <taxon>Gunneridae</taxon>
        <taxon>Pentapetalae</taxon>
        <taxon>rosids</taxon>
        <taxon>malvids</taxon>
        <taxon>Sapindales</taxon>
        <taxon>Sapindaceae</taxon>
        <taxon>Xanthoceroideae</taxon>
        <taxon>Xanthoceras</taxon>
    </lineage>
</organism>
<evidence type="ECO:0000313" key="14">
    <source>
        <dbReference type="EMBL" id="KAH7572557.1"/>
    </source>
</evidence>
<keyword evidence="3" id="KW-0436">Ligase</keyword>
<dbReference type="InterPro" id="IPR044878">
    <property type="entry name" value="UbiA_sf"/>
</dbReference>
<dbReference type="InterPro" id="IPR044136">
    <property type="entry name" value="Lys-tRNA-ligase_II_N"/>
</dbReference>
<dbReference type="InterPro" id="IPR044502">
    <property type="entry name" value="AtHST-like"/>
</dbReference>
<dbReference type="Proteomes" id="UP000827721">
    <property type="component" value="Unassembled WGS sequence"/>
</dbReference>
<evidence type="ECO:0000259" key="13">
    <source>
        <dbReference type="PROSITE" id="PS50862"/>
    </source>
</evidence>
<dbReference type="HAMAP" id="MF_00252">
    <property type="entry name" value="Lys_tRNA_synth_class2"/>
    <property type="match status" value="1"/>
</dbReference>
<evidence type="ECO:0000256" key="8">
    <source>
        <dbReference type="ARBA" id="ARBA00023136"/>
    </source>
</evidence>
<evidence type="ECO:0000256" key="7">
    <source>
        <dbReference type="ARBA" id="ARBA00022989"/>
    </source>
</evidence>
<evidence type="ECO:0000256" key="9">
    <source>
        <dbReference type="ARBA" id="ARBA00023146"/>
    </source>
</evidence>
<dbReference type="PANTHER" id="PTHR42918">
    <property type="entry name" value="LYSYL-TRNA SYNTHETASE"/>
    <property type="match status" value="1"/>
</dbReference>
<dbReference type="EC" id="6.1.1.6" evidence="2"/>
<feature type="domain" description="Aminoacyl-transfer RNA synthetases class-II family profile" evidence="13">
    <location>
        <begin position="750"/>
        <end position="1079"/>
    </location>
</feature>
<gene>
    <name evidence="14" type="ORF">JRO89_XS04G0274600</name>
</gene>
<feature type="region of interest" description="Disordered" evidence="11">
    <location>
        <begin position="458"/>
        <end position="523"/>
    </location>
</feature>
<keyword evidence="6" id="KW-0067">ATP-binding</keyword>
<dbReference type="InterPro" id="IPR006195">
    <property type="entry name" value="aa-tRNA-synth_II"/>
</dbReference>
<dbReference type="Pfam" id="PF00152">
    <property type="entry name" value="tRNA-synt_2"/>
    <property type="match status" value="1"/>
</dbReference>
<feature type="transmembrane region" description="Helical" evidence="12">
    <location>
        <begin position="163"/>
        <end position="191"/>
    </location>
</feature>
<dbReference type="CDD" id="cd00775">
    <property type="entry name" value="LysRS_core"/>
    <property type="match status" value="1"/>
</dbReference>
<protein>
    <recommendedName>
        <fullName evidence="2">lysine--tRNA ligase</fullName>
        <ecNumber evidence="2">6.1.1.6</ecNumber>
    </recommendedName>
    <alternativeName>
        <fullName evidence="10">Lysyl-tRNA synthetase</fullName>
    </alternativeName>
</protein>
<keyword evidence="5" id="KW-0547">Nucleotide-binding</keyword>
<name>A0ABQ8I7I0_9ROSI</name>
<reference evidence="14 15" key="1">
    <citation type="submission" date="2021-02" db="EMBL/GenBank/DDBJ databases">
        <title>Plant Genome Project.</title>
        <authorList>
            <person name="Zhang R.-G."/>
        </authorList>
    </citation>
    <scope>NUCLEOTIDE SEQUENCE [LARGE SCALE GENOMIC DNA]</scope>
    <source>
        <tissue evidence="14">Leaves</tissue>
    </source>
</reference>
<dbReference type="CDD" id="cd04322">
    <property type="entry name" value="LysRS_N"/>
    <property type="match status" value="1"/>
</dbReference>
<dbReference type="PRINTS" id="PR00982">
    <property type="entry name" value="TRNASYNTHLYS"/>
</dbReference>
<dbReference type="InterPro" id="IPR004364">
    <property type="entry name" value="Aa-tRNA-synt_II"/>
</dbReference>
<dbReference type="NCBIfam" id="TIGR00499">
    <property type="entry name" value="lysS_bact"/>
    <property type="match status" value="1"/>
</dbReference>
<dbReference type="SUPFAM" id="SSF55681">
    <property type="entry name" value="Class II aaRS and biotin synthetases"/>
    <property type="match status" value="1"/>
</dbReference>
<dbReference type="InterPro" id="IPR002313">
    <property type="entry name" value="Lys-tRNA-ligase_II"/>
</dbReference>
<evidence type="ECO:0000256" key="3">
    <source>
        <dbReference type="ARBA" id="ARBA00022598"/>
    </source>
</evidence>
<dbReference type="InterPro" id="IPR018149">
    <property type="entry name" value="Lys-tRNA-synth_II_C"/>
</dbReference>
<feature type="compositionally biased region" description="Low complexity" evidence="11">
    <location>
        <begin position="503"/>
        <end position="515"/>
    </location>
</feature>
<feature type="transmembrane region" description="Helical" evidence="12">
    <location>
        <begin position="211"/>
        <end position="233"/>
    </location>
</feature>
<keyword evidence="15" id="KW-1185">Reference proteome</keyword>
<sequence length="1093" mass="123174">MESLLFGSSPNIPLLTSGSSCWRSTNLKAGHFPGTYVGVHVLRCQAWNILERCSIVRSQWHQMKHRDRSVEKRSIFHKKNNKRFLANAASGHPLESESGAYKRKNTSKPITNALDAFYRFSRPHTVIGTVKEKGKKLELTLFSQQALSIVSVALLAVEKLSDISPLFFTGVLEAVAAALMMNIYIVGLNQLSDIEIDKINKPYLPLASGEYSFKTGVLIVTSFSIMSFWLGWIVGSWPLFWALFISFVLGTAYSINLPLLRWKRFAVVAAMCILAVRAVIVQLAFYLHMQTHVYKRPIFFSRPLIFATAFMSFFSVVIALFKDVPDIEGDKIFGIKTFTVNLGQKRVFWTCISLLEMAYSVAIFVGATSSYPWSKFITVLGHIILATILWNRAKSVDLNSKASITSLAGCTPSPDSHITPFPTLFFVQFPNLSGSHAIHSHSLDMEGSVEETAKAVSNLAVDSSSTDPSAPEETISKNALKKAMKNKQREEERQRKEVEKAKQAAAKASSQSQKPAADDEDMDPTQYFENRLKYLAAQKSDGKNPYPHKFFATLTILEYIEKYESLNNGEHLASETVSLAGRIMSKRSSSSKLLFYDLHGGGAKVQVMADARFFFDPPHGIDAELSKKMGEEADSRRSWPKSGMDEVEFSKFHSSVKRGDIVGLTGFPGKTKRGELSIFPRSFVVLSHCLHMMPRQKAAPSADNANVKKTDIWVPGSTRNPETYTLKDQETRYRQRYLDCMLNLEVRQIFKTRSKIISYIRKFLDNLDFLEVETPMMNMIAGGAAARPFVTFHNELNMKLYMRIAPELYLKQLVVGGLERVYEIGKQFRNEGIDLTHNPEFTTCEFYMAFADYNDLMDLTEKMLSGMVKEITGGYKIKYHANGLDKDPIEIDFTPPFRRIDMIEELEKLANLQIPKDLSSDETNKYLADTCLKFDIKCPPPQTTARLLDKLVGHFLEVTCVNPTFIINHPEIMSPLAKWHRSKPGLTERFELFINKHELCNAYTELNDPVVQRQRFAEQLKDRQSGDDEAMALDETFCTALEYGLPPTAGWGLGVDRLTMLFTDSQNIKEVLLFPAMKPQDEPSAKATATSGV</sequence>
<dbReference type="NCBIfam" id="NF001756">
    <property type="entry name" value="PRK00484.1"/>
    <property type="match status" value="1"/>
</dbReference>
<comment type="subcellular location">
    <subcellularLocation>
        <location evidence="1">Membrane</location>
        <topology evidence="1">Multi-pass membrane protein</topology>
    </subcellularLocation>
</comment>
<keyword evidence="4 12" id="KW-0812">Transmembrane</keyword>
<dbReference type="PROSITE" id="PS50862">
    <property type="entry name" value="AA_TRNA_LIGASE_II"/>
    <property type="match status" value="1"/>
</dbReference>
<evidence type="ECO:0000256" key="11">
    <source>
        <dbReference type="SAM" id="MobiDB-lite"/>
    </source>
</evidence>
<feature type="transmembrane region" description="Helical" evidence="12">
    <location>
        <begin position="266"/>
        <end position="287"/>
    </location>
</feature>
<dbReference type="CDD" id="cd13960">
    <property type="entry name" value="PT_UbiA_HPT1"/>
    <property type="match status" value="1"/>
</dbReference>
<dbReference type="SUPFAM" id="SSF50249">
    <property type="entry name" value="Nucleic acid-binding proteins"/>
    <property type="match status" value="1"/>
</dbReference>
<dbReference type="Pfam" id="PF01040">
    <property type="entry name" value="UbiA"/>
    <property type="match status" value="1"/>
</dbReference>
<evidence type="ECO:0000256" key="10">
    <source>
        <dbReference type="ARBA" id="ARBA00030563"/>
    </source>
</evidence>
<evidence type="ECO:0000256" key="4">
    <source>
        <dbReference type="ARBA" id="ARBA00022692"/>
    </source>
</evidence>
<evidence type="ECO:0000256" key="12">
    <source>
        <dbReference type="SAM" id="Phobius"/>
    </source>
</evidence>
<evidence type="ECO:0000256" key="1">
    <source>
        <dbReference type="ARBA" id="ARBA00004141"/>
    </source>
</evidence>
<proteinExistence type="inferred from homology"/>
<dbReference type="PANTHER" id="PTHR42918:SF9">
    <property type="entry name" value="LYSINE--TRNA LIGASE"/>
    <property type="match status" value="1"/>
</dbReference>
<evidence type="ECO:0000256" key="2">
    <source>
        <dbReference type="ARBA" id="ARBA00013166"/>
    </source>
</evidence>
<feature type="compositionally biased region" description="Basic and acidic residues" evidence="11">
    <location>
        <begin position="487"/>
        <end position="502"/>
    </location>
</feature>